<dbReference type="EMBL" id="CAJGYO010000007">
    <property type="protein sequence ID" value="CAD6242906.1"/>
    <property type="molecule type" value="Genomic_DNA"/>
</dbReference>
<proteinExistence type="predicted"/>
<sequence>MDPSSPFLYLEKFDQEKINERIRDFDINLGKVLSVVSRSTPFNLLALVPLLRLVFPFLAQTARRNHARRVLPFLAQPKRSKPPASKVKGFIFSTTRPRGPAPPLPYGTDCGGVEIRADIVRLLRSLVRKPYLAWTSRTSLTTRRRPSILRLCSWSKLRSTDGRIGRLAEALLLLAVILRLMASPSPTEFSKETARQSLIAISQSIPETPSPQTVKTPISSAENGKLGDGADKFRSKLMSITDLSSDAQPAQCPPKDVAA</sequence>
<evidence type="ECO:0000256" key="1">
    <source>
        <dbReference type="SAM" id="MobiDB-lite"/>
    </source>
</evidence>
<feature type="compositionally biased region" description="Polar residues" evidence="1">
    <location>
        <begin position="206"/>
        <end position="222"/>
    </location>
</feature>
<evidence type="ECO:0000313" key="2">
    <source>
        <dbReference type="EMBL" id="CAD6242906.1"/>
    </source>
</evidence>
<dbReference type="AlphaFoldDB" id="A0A811PL79"/>
<comment type="caution">
    <text evidence="2">The sequence shown here is derived from an EMBL/GenBank/DDBJ whole genome shotgun (WGS) entry which is preliminary data.</text>
</comment>
<reference evidence="2" key="1">
    <citation type="submission" date="2020-10" db="EMBL/GenBank/DDBJ databases">
        <authorList>
            <person name="Han B."/>
            <person name="Lu T."/>
            <person name="Zhao Q."/>
            <person name="Huang X."/>
            <person name="Zhao Y."/>
        </authorList>
    </citation>
    <scope>NUCLEOTIDE SEQUENCE</scope>
</reference>
<dbReference type="OrthoDB" id="632588at2759"/>
<protein>
    <submittedName>
        <fullName evidence="2">Uncharacterized protein</fullName>
    </submittedName>
</protein>
<name>A0A811PL79_9POAL</name>
<dbReference type="Pfam" id="PF21737">
    <property type="entry name" value="DUF6865"/>
    <property type="match status" value="1"/>
</dbReference>
<evidence type="ECO:0000313" key="3">
    <source>
        <dbReference type="Proteomes" id="UP000604825"/>
    </source>
</evidence>
<keyword evidence="3" id="KW-1185">Reference proteome</keyword>
<organism evidence="2 3">
    <name type="scientific">Miscanthus lutarioriparius</name>
    <dbReference type="NCBI Taxonomy" id="422564"/>
    <lineage>
        <taxon>Eukaryota</taxon>
        <taxon>Viridiplantae</taxon>
        <taxon>Streptophyta</taxon>
        <taxon>Embryophyta</taxon>
        <taxon>Tracheophyta</taxon>
        <taxon>Spermatophyta</taxon>
        <taxon>Magnoliopsida</taxon>
        <taxon>Liliopsida</taxon>
        <taxon>Poales</taxon>
        <taxon>Poaceae</taxon>
        <taxon>PACMAD clade</taxon>
        <taxon>Panicoideae</taxon>
        <taxon>Andropogonodae</taxon>
        <taxon>Andropogoneae</taxon>
        <taxon>Saccharinae</taxon>
        <taxon>Miscanthus</taxon>
    </lineage>
</organism>
<dbReference type="PANTHER" id="PTHR35282">
    <property type="entry name" value="F5D14.24 PROTEIN"/>
    <property type="match status" value="1"/>
</dbReference>
<dbReference type="Proteomes" id="UP000604825">
    <property type="component" value="Unassembled WGS sequence"/>
</dbReference>
<dbReference type="InterPro" id="IPR049198">
    <property type="entry name" value="DUF6865"/>
</dbReference>
<accession>A0A811PL79</accession>
<gene>
    <name evidence="2" type="ORF">NCGR_LOCUS28251</name>
</gene>
<dbReference type="PANTHER" id="PTHR35282:SF2">
    <property type="entry name" value="F5D14.24 PROTEIN"/>
    <property type="match status" value="1"/>
</dbReference>
<feature type="region of interest" description="Disordered" evidence="1">
    <location>
        <begin position="206"/>
        <end position="230"/>
    </location>
</feature>